<comment type="caution">
    <text evidence="3">The sequence shown here is derived from an EMBL/GenBank/DDBJ whole genome shotgun (WGS) entry which is preliminary data.</text>
</comment>
<evidence type="ECO:0000256" key="1">
    <source>
        <dbReference type="ARBA" id="ARBA00023242"/>
    </source>
</evidence>
<dbReference type="PANTHER" id="PTHR46910">
    <property type="entry name" value="TRANSCRIPTION FACTOR PDR1"/>
    <property type="match status" value="1"/>
</dbReference>
<dbReference type="CDD" id="cd12148">
    <property type="entry name" value="fungal_TF_MHR"/>
    <property type="match status" value="1"/>
</dbReference>
<name>A0A8H5Z6I6_9HYPO</name>
<dbReference type="GO" id="GO:0003700">
    <property type="term" value="F:DNA-binding transcription factor activity"/>
    <property type="evidence" value="ECO:0007669"/>
    <property type="project" value="InterPro"/>
</dbReference>
<dbReference type="PROSITE" id="PS51257">
    <property type="entry name" value="PROKAR_LIPOPROTEIN"/>
    <property type="match status" value="1"/>
</dbReference>
<evidence type="ECO:0000313" key="4">
    <source>
        <dbReference type="Proteomes" id="UP000544331"/>
    </source>
</evidence>
<dbReference type="GO" id="GO:0003677">
    <property type="term" value="F:DNA binding"/>
    <property type="evidence" value="ECO:0007669"/>
    <property type="project" value="InterPro"/>
</dbReference>
<dbReference type="GO" id="GO:0006351">
    <property type="term" value="P:DNA-templated transcription"/>
    <property type="evidence" value="ECO:0007669"/>
    <property type="project" value="InterPro"/>
</dbReference>
<dbReference type="SMART" id="SM00906">
    <property type="entry name" value="Fungal_trans"/>
    <property type="match status" value="1"/>
</dbReference>
<dbReference type="InterPro" id="IPR007219">
    <property type="entry name" value="XnlR_reg_dom"/>
</dbReference>
<keyword evidence="4" id="KW-1185">Reference proteome</keyword>
<dbReference type="OrthoDB" id="39175at2759"/>
<gene>
    <name evidence="3" type="ORF">FMUND_1549</name>
</gene>
<dbReference type="EMBL" id="JAAOAN010000058">
    <property type="protein sequence ID" value="KAF5723730.1"/>
    <property type="molecule type" value="Genomic_DNA"/>
</dbReference>
<dbReference type="AlphaFoldDB" id="A0A8H5Z6I6"/>
<sequence length="442" mass="49729">MVTERKRRSRYTSVAWSVNCKLHGYVLLLTGCTAARDANSARPGATASNHAMDAVKPAHGVSIHGQHVIDLPVVHLGFVSRELDRLFVHGGVTPQGALETLDHSFWCRVLEVYEEEVGMMYPFLDINQQSHEILKRQTQSYSGSLRSGSLYGEGISNIAFLVLAIVSSFEGSKPVEIVSLIVEEVFVSTIPKIRLQSPNLGDLTLLALTCIFFFLNDREKEAWRLIGTFVRLAHEKSPQEEETAPENISDTFSWSLYTLDRRWSFGTGLPSAVQDSEINRPSLPTMSETSSSAATLASRLQVSTSTQDYLQFRVLQWQQNLPCRLQFNGVDEKFDVAIEKRGDYMLLLMLYLRANQMRTIILRKAASRFGSHNIDTSNFQVMIQVARDTIQVLARLARETDIYHAQHKAFNHFLETAFSAVEGPQLRRGEYRMTSKCLSGAC</sequence>
<organism evidence="3 4">
    <name type="scientific">Fusarium mundagurra</name>
    <dbReference type="NCBI Taxonomy" id="1567541"/>
    <lineage>
        <taxon>Eukaryota</taxon>
        <taxon>Fungi</taxon>
        <taxon>Dikarya</taxon>
        <taxon>Ascomycota</taxon>
        <taxon>Pezizomycotina</taxon>
        <taxon>Sordariomycetes</taxon>
        <taxon>Hypocreomycetidae</taxon>
        <taxon>Hypocreales</taxon>
        <taxon>Nectriaceae</taxon>
        <taxon>Fusarium</taxon>
        <taxon>Fusarium fujikuroi species complex</taxon>
    </lineage>
</organism>
<protein>
    <submittedName>
        <fullName evidence="3">Fungal specific transcription factor factor domain-containing protein</fullName>
    </submittedName>
</protein>
<feature type="domain" description="Xylanolytic transcriptional activator regulatory" evidence="2">
    <location>
        <begin position="222"/>
        <end position="289"/>
    </location>
</feature>
<proteinExistence type="predicted"/>
<dbReference type="GO" id="GO:0008270">
    <property type="term" value="F:zinc ion binding"/>
    <property type="evidence" value="ECO:0007669"/>
    <property type="project" value="InterPro"/>
</dbReference>
<dbReference type="InterPro" id="IPR050987">
    <property type="entry name" value="AtrR-like"/>
</dbReference>
<keyword evidence="1" id="KW-0539">Nucleus</keyword>
<dbReference type="Pfam" id="PF04082">
    <property type="entry name" value="Fungal_trans"/>
    <property type="match status" value="1"/>
</dbReference>
<accession>A0A8H5Z6I6</accession>
<evidence type="ECO:0000259" key="2">
    <source>
        <dbReference type="SMART" id="SM00906"/>
    </source>
</evidence>
<evidence type="ECO:0000313" key="3">
    <source>
        <dbReference type="EMBL" id="KAF5723730.1"/>
    </source>
</evidence>
<reference evidence="3 4" key="1">
    <citation type="submission" date="2020-05" db="EMBL/GenBank/DDBJ databases">
        <title>Identification and distribution of gene clusters putatively required for synthesis of sphingolipid metabolism inhibitors in phylogenetically diverse species of the filamentous fungus Fusarium.</title>
        <authorList>
            <person name="Kim H.-S."/>
            <person name="Busman M."/>
            <person name="Brown D.W."/>
            <person name="Divon H."/>
            <person name="Uhlig S."/>
            <person name="Proctor R.H."/>
        </authorList>
    </citation>
    <scope>NUCLEOTIDE SEQUENCE [LARGE SCALE GENOMIC DNA]</scope>
    <source>
        <strain evidence="3 4">NRRL 66235</strain>
    </source>
</reference>
<dbReference type="Proteomes" id="UP000544331">
    <property type="component" value="Unassembled WGS sequence"/>
</dbReference>
<dbReference type="PANTHER" id="PTHR46910:SF13">
    <property type="entry name" value="SPECIFIC TRANSCRIPTION FACTOR, PUTATIVE (AFU_ORTHOLOGUE AFUA_4G06190)-RELATED"/>
    <property type="match status" value="1"/>
</dbReference>